<comment type="caution">
    <text evidence="1">The sequence shown here is derived from an EMBL/GenBank/DDBJ whole genome shotgun (WGS) entry which is preliminary data.</text>
</comment>
<name>A0A5M6DSI8_9BACT</name>
<dbReference type="SUPFAM" id="SSF52540">
    <property type="entry name" value="P-loop containing nucleoside triphosphate hydrolases"/>
    <property type="match status" value="1"/>
</dbReference>
<organism evidence="1 2">
    <name type="scientific">Adhaeribacter rhizoryzae</name>
    <dbReference type="NCBI Taxonomy" id="2607907"/>
    <lineage>
        <taxon>Bacteria</taxon>
        <taxon>Pseudomonadati</taxon>
        <taxon>Bacteroidota</taxon>
        <taxon>Cytophagia</taxon>
        <taxon>Cytophagales</taxon>
        <taxon>Hymenobacteraceae</taxon>
        <taxon>Adhaeribacter</taxon>
    </lineage>
</organism>
<dbReference type="Pfam" id="PF13479">
    <property type="entry name" value="AAA_24"/>
    <property type="match status" value="1"/>
</dbReference>
<sequence>MQLQKAKRTQARIRLCLQGPSGSGKTYSALLVSFGLCANWTRVAVIDTEHGSASLYNQLGEYNVLTLGEPFSPEKYIEALLLCQDAGMEVIVIDGISFEWEYLLDYHANLTGNSFTNWSKVTPRHNRFVQSILQSPCHVIATARTKQDYVLTDKNGKMVPEKVGLKTIQRDGMDYEFTLVFDLDMKNQAVASKDRTSLFQGKPEQKLSVETGKQILAWCQSAEAAESEPIIAILEDEAIQQQVSQCTSLNELTQIFHRCTNEQKKTLLNLFQQQKQFIIQSSLLTNQLLNQTLNQNGNNNPQPD</sequence>
<evidence type="ECO:0000313" key="1">
    <source>
        <dbReference type="EMBL" id="KAA5548375.1"/>
    </source>
</evidence>
<evidence type="ECO:0000313" key="2">
    <source>
        <dbReference type="Proteomes" id="UP000323426"/>
    </source>
</evidence>
<protein>
    <submittedName>
        <fullName evidence="1">AAA family ATPase</fullName>
    </submittedName>
</protein>
<gene>
    <name evidence="1" type="ORF">F0145_06515</name>
</gene>
<reference evidence="1 2" key="1">
    <citation type="submission" date="2019-09" db="EMBL/GenBank/DDBJ databases">
        <title>Genome sequence and assembly of Adhaeribacter sp.</title>
        <authorList>
            <person name="Chhetri G."/>
        </authorList>
    </citation>
    <scope>NUCLEOTIDE SEQUENCE [LARGE SCALE GENOMIC DNA]</scope>
    <source>
        <strain evidence="1 2">DK36</strain>
    </source>
</reference>
<dbReference type="AlphaFoldDB" id="A0A5M6DSI8"/>
<accession>A0A5M6DSI8</accession>
<dbReference type="EMBL" id="VWSF01000003">
    <property type="protein sequence ID" value="KAA5548375.1"/>
    <property type="molecule type" value="Genomic_DNA"/>
</dbReference>
<dbReference type="RefSeq" id="WP_150087506.1">
    <property type="nucleotide sequence ID" value="NZ_VWSF01000003.1"/>
</dbReference>
<proteinExistence type="predicted"/>
<keyword evidence="2" id="KW-1185">Reference proteome</keyword>
<dbReference type="InterPro" id="IPR027417">
    <property type="entry name" value="P-loop_NTPase"/>
</dbReference>
<dbReference type="Proteomes" id="UP000323426">
    <property type="component" value="Unassembled WGS sequence"/>
</dbReference>